<reference evidence="2" key="1">
    <citation type="journal article" date="2019" name="Int. J. Syst. Evol. Microbiol.">
        <title>The Global Catalogue of Microorganisms (GCM) 10K type strain sequencing project: providing services to taxonomists for standard genome sequencing and annotation.</title>
        <authorList>
            <consortium name="The Broad Institute Genomics Platform"/>
            <consortium name="The Broad Institute Genome Sequencing Center for Infectious Disease"/>
            <person name="Wu L."/>
            <person name="Ma J."/>
        </authorList>
    </citation>
    <scope>NUCLEOTIDE SEQUENCE [LARGE SCALE GENOMIC DNA]</scope>
    <source>
        <strain evidence="2">JCM 18304</strain>
    </source>
</reference>
<name>A0ABP9S4V4_9ACTN</name>
<dbReference type="CDD" id="cd14791">
    <property type="entry name" value="GH36"/>
    <property type="match status" value="1"/>
</dbReference>
<sequence>MSTDPVTITTAPPPADSLDLAGIAFHAGVGDGGPAPQTTVDSPEPGLLEVTVRLPGGRSGVTPLTLDWQAPIDRGIVYWQPDWGQRRHLPAEWASRRSVSLLRSAPVGCLLDGADGNVVTWALSETLHRIEVRREGIREETTQFRGTSVVHVPPGEEPYRVVLRLDRRPVPYWTALREVAGWWERSLGAQPPAPPQGRKAAYCTWYSMHQTLTAAGIERTTALAHDLGFRTIIVDDGWQTADTSRGYWYCGEWEVEPGKLGDLAAHVRATRAEGMAYLLWLAPSLLGRRSPLQASLGHLTLGPLPAGDADILDPRYPQVRDHLTRACLRLLATAELDGFKLDFLDAWLVADPPPPGPGADVSDVETGVELWLRELHEHLSRHRPDVLLEFRQNYTGPRIQRYGNLFRACDCPMDLVDNRTRTVDLRLLLPGRTVHSDPLLWDPAAAPEVAAEHLLGALFSVPQVSVDLAALPDGQREMLSFWLRFMDDHADTLLSGRIEPIRPDLGYPLVRSRGAGELVAAAYSDLPVRLAGGDGPAVALVNATGGASVVVDLAPGTRADLRSMVDCRGRAVDDRPRRLEPGLTRLAVPRSGLVELAISYT</sequence>
<evidence type="ECO:0008006" key="3">
    <source>
        <dbReference type="Google" id="ProtNLM"/>
    </source>
</evidence>
<dbReference type="RefSeq" id="WP_345632709.1">
    <property type="nucleotide sequence ID" value="NZ_BAABJQ010000014.1"/>
</dbReference>
<dbReference type="EMBL" id="BAABJQ010000014">
    <property type="protein sequence ID" value="GAA5190564.1"/>
    <property type="molecule type" value="Genomic_DNA"/>
</dbReference>
<proteinExistence type="predicted"/>
<keyword evidence="2" id="KW-1185">Reference proteome</keyword>
<protein>
    <recommendedName>
        <fullName evidence="3">Alpha-galactosidase</fullName>
    </recommendedName>
</protein>
<dbReference type="SUPFAM" id="SSF51445">
    <property type="entry name" value="(Trans)glycosidases"/>
    <property type="match status" value="1"/>
</dbReference>
<dbReference type="Proteomes" id="UP001501570">
    <property type="component" value="Unassembled WGS sequence"/>
</dbReference>
<evidence type="ECO:0000313" key="1">
    <source>
        <dbReference type="EMBL" id="GAA5190564.1"/>
    </source>
</evidence>
<evidence type="ECO:0000313" key="2">
    <source>
        <dbReference type="Proteomes" id="UP001501570"/>
    </source>
</evidence>
<gene>
    <name evidence="1" type="ORF">GCM10023322_46010</name>
</gene>
<comment type="caution">
    <text evidence="1">The sequence shown here is derived from an EMBL/GenBank/DDBJ whole genome shotgun (WGS) entry which is preliminary data.</text>
</comment>
<accession>A0ABP9S4V4</accession>
<organism evidence="1 2">
    <name type="scientific">Rugosimonospora acidiphila</name>
    <dbReference type="NCBI Taxonomy" id="556531"/>
    <lineage>
        <taxon>Bacteria</taxon>
        <taxon>Bacillati</taxon>
        <taxon>Actinomycetota</taxon>
        <taxon>Actinomycetes</taxon>
        <taxon>Micromonosporales</taxon>
        <taxon>Micromonosporaceae</taxon>
        <taxon>Rugosimonospora</taxon>
    </lineage>
</organism>
<dbReference type="InterPro" id="IPR017853">
    <property type="entry name" value="GH"/>
</dbReference>
<dbReference type="Gene3D" id="3.20.20.70">
    <property type="entry name" value="Aldolase class I"/>
    <property type="match status" value="1"/>
</dbReference>
<dbReference type="InterPro" id="IPR002252">
    <property type="entry name" value="Glyco_hydro_36"/>
</dbReference>
<dbReference type="InterPro" id="IPR013785">
    <property type="entry name" value="Aldolase_TIM"/>
</dbReference>